<gene>
    <name evidence="2" type="ORF">H1R16_04670</name>
    <name evidence="1" type="ORF">H2507_10260</name>
</gene>
<reference evidence="1" key="3">
    <citation type="submission" date="2020-07" db="EMBL/GenBank/DDBJ databases">
        <authorList>
            <person name="Yang C."/>
        </authorList>
    </citation>
    <scope>NUCLEOTIDE SEQUENCE</scope>
    <source>
        <strain evidence="1">Cx-624</strain>
    </source>
</reference>
<protein>
    <submittedName>
        <fullName evidence="2">Uncharacterized protein</fullName>
    </submittedName>
</protein>
<evidence type="ECO:0000313" key="2">
    <source>
        <dbReference type="EMBL" id="QMS99305.1"/>
    </source>
</evidence>
<sequence length="123" mass="13969">MKIRIKGNSIRLRLTKRDVQALRETGKVTESTVVSPRNIFTYILQKNTEAPKMHCTFADGNMTVHLPHDKLCILIYTDEIGVQDYVDNGEEGGLFLLVEKDLKCLDTTSEDQSDMYDNPKTSC</sequence>
<reference evidence="2 3" key="1">
    <citation type="submission" date="2020-07" db="EMBL/GenBank/DDBJ databases">
        <title>Chryseobacterium sp.cx-624.</title>
        <authorList>
            <person name="Yang C."/>
        </authorList>
    </citation>
    <scope>NUCLEOTIDE SEQUENCE [LARGE SCALE GENOMIC DNA]</scope>
    <source>
        <strain evidence="3">cx-624</strain>
        <strain evidence="2">Cx-624</strain>
    </source>
</reference>
<dbReference type="InterPro" id="IPR053825">
    <property type="entry name" value="DUF7009"/>
</dbReference>
<proteinExistence type="predicted"/>
<dbReference type="RefSeq" id="WP_181887648.1">
    <property type="nucleotide sequence ID" value="NZ_CP059472.1"/>
</dbReference>
<name>A0A7D7QLS0_9FLAO</name>
<dbReference type="EMBL" id="CP059472">
    <property type="protein sequence ID" value="QMS99305.1"/>
    <property type="molecule type" value="Genomic_DNA"/>
</dbReference>
<reference evidence="4" key="2">
    <citation type="submission" date="2020-07" db="EMBL/GenBank/DDBJ databases">
        <title>Flavobacterium sp. xlx-214.</title>
        <authorList>
            <person name="Yang C."/>
        </authorList>
    </citation>
    <scope>NUCLEOTIDE SEQUENCE [LARGE SCALE GENOMIC DNA]</scope>
    <source>
        <strain evidence="4">CX-624</strain>
    </source>
</reference>
<organism evidence="2 3">
    <name type="scientific">Marnyiella aurantia</name>
    <dbReference type="NCBI Taxonomy" id="2758037"/>
    <lineage>
        <taxon>Bacteria</taxon>
        <taxon>Pseudomonadati</taxon>
        <taxon>Bacteroidota</taxon>
        <taxon>Flavobacteriia</taxon>
        <taxon>Flavobacteriales</taxon>
        <taxon>Weeksellaceae</taxon>
        <taxon>Marnyiella</taxon>
    </lineage>
</organism>
<accession>A0A7D7QLS0</accession>
<evidence type="ECO:0000313" key="3">
    <source>
        <dbReference type="Proteomes" id="UP000515349"/>
    </source>
</evidence>
<dbReference type="Proteomes" id="UP000539710">
    <property type="component" value="Unassembled WGS sequence"/>
</dbReference>
<dbReference type="KEGG" id="cbau:H1R16_04670"/>
<evidence type="ECO:0000313" key="1">
    <source>
        <dbReference type="EMBL" id="MBA5247552.1"/>
    </source>
</evidence>
<dbReference type="Proteomes" id="UP000515349">
    <property type="component" value="Chromosome"/>
</dbReference>
<dbReference type="Pfam" id="PF22668">
    <property type="entry name" value="DUF7009"/>
    <property type="match status" value="1"/>
</dbReference>
<evidence type="ECO:0000313" key="4">
    <source>
        <dbReference type="Proteomes" id="UP000539710"/>
    </source>
</evidence>
<dbReference type="AlphaFoldDB" id="A0A7D7QLS0"/>
<keyword evidence="4" id="KW-1185">Reference proteome</keyword>
<dbReference type="EMBL" id="JACEUX010000003">
    <property type="protein sequence ID" value="MBA5247552.1"/>
    <property type="molecule type" value="Genomic_DNA"/>
</dbReference>